<comment type="caution">
    <text evidence="3">The sequence shown here is derived from an EMBL/GenBank/DDBJ whole genome shotgun (WGS) entry which is preliminary data.</text>
</comment>
<evidence type="ECO:0000256" key="1">
    <source>
        <dbReference type="SAM" id="MobiDB-lite"/>
    </source>
</evidence>
<name>A0A1F5YP02_9BACT</name>
<accession>A0A1F5YP02</accession>
<gene>
    <name evidence="3" type="ORF">A2Z33_01630</name>
</gene>
<keyword evidence="2" id="KW-0472">Membrane</keyword>
<dbReference type="EMBL" id="MFJD01000009">
    <property type="protein sequence ID" value="OGG01919.1"/>
    <property type="molecule type" value="Genomic_DNA"/>
</dbReference>
<dbReference type="Proteomes" id="UP000178448">
    <property type="component" value="Unassembled WGS sequence"/>
</dbReference>
<feature type="region of interest" description="Disordered" evidence="1">
    <location>
        <begin position="73"/>
        <end position="107"/>
    </location>
</feature>
<evidence type="ECO:0000313" key="4">
    <source>
        <dbReference type="Proteomes" id="UP000178448"/>
    </source>
</evidence>
<keyword evidence="2" id="KW-1133">Transmembrane helix</keyword>
<keyword evidence="2" id="KW-0812">Transmembrane</keyword>
<feature type="transmembrane region" description="Helical" evidence="2">
    <location>
        <begin position="44"/>
        <end position="63"/>
    </location>
</feature>
<sequence>MDPLPPMIPQRYRDLPARPAADHLPMVPAGFGIRSSVSALGQHHLYIILPLILIIGLAAGLLLKKSVPVSDIPAATSSRTGQQDVSGPGSEVPAGRDESEEKITRSVKSSLPPVVTIAYPAENQTLTGSGTVCLVETVSGGYTTGITRRYRINDAQWTQWSSLNTLCFAARSGLNSIEVSYRNATGNETDVLVRSFNYRRD</sequence>
<evidence type="ECO:0000256" key="2">
    <source>
        <dbReference type="SAM" id="Phobius"/>
    </source>
</evidence>
<protein>
    <submittedName>
        <fullName evidence="3">Uncharacterized protein</fullName>
    </submittedName>
</protein>
<evidence type="ECO:0000313" key="3">
    <source>
        <dbReference type="EMBL" id="OGG01919.1"/>
    </source>
</evidence>
<dbReference type="AlphaFoldDB" id="A0A1F5YP02"/>
<organism evidence="3 4">
    <name type="scientific">Candidatus Gottesmanbacteria bacterium RBG_16_52_11</name>
    <dbReference type="NCBI Taxonomy" id="1798374"/>
    <lineage>
        <taxon>Bacteria</taxon>
        <taxon>Candidatus Gottesmaniibacteriota</taxon>
    </lineage>
</organism>
<reference evidence="3 4" key="1">
    <citation type="journal article" date="2016" name="Nat. Commun.">
        <title>Thousands of microbial genomes shed light on interconnected biogeochemical processes in an aquifer system.</title>
        <authorList>
            <person name="Anantharaman K."/>
            <person name="Brown C.T."/>
            <person name="Hug L.A."/>
            <person name="Sharon I."/>
            <person name="Castelle C.J."/>
            <person name="Probst A.J."/>
            <person name="Thomas B.C."/>
            <person name="Singh A."/>
            <person name="Wilkins M.J."/>
            <person name="Karaoz U."/>
            <person name="Brodie E.L."/>
            <person name="Williams K.H."/>
            <person name="Hubbard S.S."/>
            <person name="Banfield J.F."/>
        </authorList>
    </citation>
    <scope>NUCLEOTIDE SEQUENCE [LARGE SCALE GENOMIC DNA]</scope>
</reference>
<feature type="compositionally biased region" description="Polar residues" evidence="1">
    <location>
        <begin position="75"/>
        <end position="85"/>
    </location>
</feature>
<feature type="compositionally biased region" description="Basic and acidic residues" evidence="1">
    <location>
        <begin position="94"/>
        <end position="104"/>
    </location>
</feature>
<proteinExistence type="predicted"/>